<sequence length="64" mass="7398">MNKGERTRAQLMAEHLKADQARLIEKGVLPPNIVRQTVKSADKETPEQREQRRAAIEKLRSFLD</sequence>
<dbReference type="KEGG" id="thu:AC731_009010"/>
<keyword evidence="2" id="KW-1185">Reference proteome</keyword>
<evidence type="ECO:0000313" key="1">
    <source>
        <dbReference type="EMBL" id="AMO37080.1"/>
    </source>
</evidence>
<gene>
    <name evidence="1" type="ORF">AC731_009010</name>
</gene>
<evidence type="ECO:0000313" key="2">
    <source>
        <dbReference type="Proteomes" id="UP000036902"/>
    </source>
</evidence>
<protein>
    <submittedName>
        <fullName evidence="1">Uncharacterized protein</fullName>
    </submittedName>
</protein>
<name>A0A127K552_9RHOO</name>
<accession>A0A127K552</accession>
<dbReference type="Proteomes" id="UP000036902">
    <property type="component" value="Chromosome"/>
</dbReference>
<dbReference type="RefSeq" id="WP_048705387.1">
    <property type="nucleotide sequence ID" value="NZ_CP014646.1"/>
</dbReference>
<reference evidence="2" key="1">
    <citation type="submission" date="2016-03" db="EMBL/GenBank/DDBJ databases">
        <authorList>
            <person name="Ma C."/>
            <person name="Zhou S."/>
            <person name="Yang G."/>
        </authorList>
    </citation>
    <scope>NUCLEOTIDE SEQUENCE [LARGE SCALE GENOMIC DNA]</scope>
    <source>
        <strain evidence="2">SgZ-1</strain>
    </source>
</reference>
<dbReference type="EMBL" id="CP014646">
    <property type="protein sequence ID" value="AMO37080.1"/>
    <property type="molecule type" value="Genomic_DNA"/>
</dbReference>
<dbReference type="AlphaFoldDB" id="A0A127K552"/>
<proteinExistence type="predicted"/>
<organism evidence="1 2">
    <name type="scientific">Thauera humireducens</name>
    <dbReference type="NCBI Taxonomy" id="1134435"/>
    <lineage>
        <taxon>Bacteria</taxon>
        <taxon>Pseudomonadati</taxon>
        <taxon>Pseudomonadota</taxon>
        <taxon>Betaproteobacteria</taxon>
        <taxon>Rhodocyclales</taxon>
        <taxon>Zoogloeaceae</taxon>
        <taxon>Thauera</taxon>
    </lineage>
</organism>
<dbReference type="STRING" id="1134435.AC731_009010"/>